<evidence type="ECO:0000313" key="3">
    <source>
        <dbReference type="Proteomes" id="UP001221142"/>
    </source>
</evidence>
<evidence type="ECO:0000313" key="2">
    <source>
        <dbReference type="EMBL" id="KAJ7617350.1"/>
    </source>
</evidence>
<feature type="region of interest" description="Disordered" evidence="1">
    <location>
        <begin position="153"/>
        <end position="186"/>
    </location>
</feature>
<accession>A0AAD7FDF0</accession>
<dbReference type="EMBL" id="JARKIF010000021">
    <property type="protein sequence ID" value="KAJ7617350.1"/>
    <property type="molecule type" value="Genomic_DNA"/>
</dbReference>
<name>A0AAD7FDF0_9AGAR</name>
<sequence length="274" mass="30250">MVKRQPVALKDIWRGSSRMVSHSIYYIRVKWLKKGLNPVLIQWIRSSSGSSNQPALRFERSQGIIDRLASQASSSESSFTLRPYTPSNEFKPAAGKNPENSAKVPPGMSTVAHPARRHCICRQCGWGGAAECQIGKPRRTMMGVLVKKRQDIPPLRSGNFKSIPGTTAKQSHAISTYTQEENSSRTRARGITLNMPSGAHTAYGSLPAHARRGYCMGRSASSFACQQSSNLRMVPVATLARYEAGISEFASSNSRVWFDGFDFWSTASSGRMDW</sequence>
<evidence type="ECO:0000256" key="1">
    <source>
        <dbReference type="SAM" id="MobiDB-lite"/>
    </source>
</evidence>
<reference evidence="2" key="1">
    <citation type="submission" date="2023-03" db="EMBL/GenBank/DDBJ databases">
        <title>Massive genome expansion in bonnet fungi (Mycena s.s.) driven by repeated elements and novel gene families across ecological guilds.</title>
        <authorList>
            <consortium name="Lawrence Berkeley National Laboratory"/>
            <person name="Harder C.B."/>
            <person name="Miyauchi S."/>
            <person name="Viragh M."/>
            <person name="Kuo A."/>
            <person name="Thoen E."/>
            <person name="Andreopoulos B."/>
            <person name="Lu D."/>
            <person name="Skrede I."/>
            <person name="Drula E."/>
            <person name="Henrissat B."/>
            <person name="Morin E."/>
            <person name="Kohler A."/>
            <person name="Barry K."/>
            <person name="LaButti K."/>
            <person name="Morin E."/>
            <person name="Salamov A."/>
            <person name="Lipzen A."/>
            <person name="Mereny Z."/>
            <person name="Hegedus B."/>
            <person name="Baldrian P."/>
            <person name="Stursova M."/>
            <person name="Weitz H."/>
            <person name="Taylor A."/>
            <person name="Grigoriev I.V."/>
            <person name="Nagy L.G."/>
            <person name="Martin F."/>
            <person name="Kauserud H."/>
        </authorList>
    </citation>
    <scope>NUCLEOTIDE SEQUENCE</scope>
    <source>
        <strain evidence="2">9284</strain>
    </source>
</reference>
<dbReference type="Proteomes" id="UP001221142">
    <property type="component" value="Unassembled WGS sequence"/>
</dbReference>
<feature type="region of interest" description="Disordered" evidence="1">
    <location>
        <begin position="76"/>
        <end position="109"/>
    </location>
</feature>
<gene>
    <name evidence="2" type="ORF">FB45DRAFT_1104735</name>
</gene>
<keyword evidence="3" id="KW-1185">Reference proteome</keyword>
<organism evidence="2 3">
    <name type="scientific">Roridomyces roridus</name>
    <dbReference type="NCBI Taxonomy" id="1738132"/>
    <lineage>
        <taxon>Eukaryota</taxon>
        <taxon>Fungi</taxon>
        <taxon>Dikarya</taxon>
        <taxon>Basidiomycota</taxon>
        <taxon>Agaricomycotina</taxon>
        <taxon>Agaricomycetes</taxon>
        <taxon>Agaricomycetidae</taxon>
        <taxon>Agaricales</taxon>
        <taxon>Marasmiineae</taxon>
        <taxon>Mycenaceae</taxon>
        <taxon>Roridomyces</taxon>
    </lineage>
</organism>
<dbReference type="AlphaFoldDB" id="A0AAD7FDF0"/>
<protein>
    <submittedName>
        <fullName evidence="2">Uncharacterized protein</fullName>
    </submittedName>
</protein>
<feature type="compositionally biased region" description="Polar residues" evidence="1">
    <location>
        <begin position="164"/>
        <end position="181"/>
    </location>
</feature>
<comment type="caution">
    <text evidence="2">The sequence shown here is derived from an EMBL/GenBank/DDBJ whole genome shotgun (WGS) entry which is preliminary data.</text>
</comment>
<proteinExistence type="predicted"/>